<accession>A0A9P3G6S9</accession>
<organism evidence="2 3">
    <name type="scientific">Phanerochaete sordida</name>
    <dbReference type="NCBI Taxonomy" id="48140"/>
    <lineage>
        <taxon>Eukaryota</taxon>
        <taxon>Fungi</taxon>
        <taxon>Dikarya</taxon>
        <taxon>Basidiomycota</taxon>
        <taxon>Agaricomycotina</taxon>
        <taxon>Agaricomycetes</taxon>
        <taxon>Polyporales</taxon>
        <taxon>Phanerochaetaceae</taxon>
        <taxon>Phanerochaete</taxon>
    </lineage>
</organism>
<name>A0A9P3G6S9_9APHY</name>
<dbReference type="Proteomes" id="UP000703269">
    <property type="component" value="Unassembled WGS sequence"/>
</dbReference>
<dbReference type="EMBL" id="BPQB01000009">
    <property type="protein sequence ID" value="GJE88519.1"/>
    <property type="molecule type" value="Genomic_DNA"/>
</dbReference>
<feature type="region of interest" description="Disordered" evidence="1">
    <location>
        <begin position="1"/>
        <end position="33"/>
    </location>
</feature>
<proteinExistence type="predicted"/>
<sequence>MRRLTYPPLSRSDRRNHALAQDQTPVGRGTATQTDLSHTVLAAPSCFQAGLGGSAVAWQDFAAAAAE</sequence>
<gene>
    <name evidence="2" type="ORF">PsYK624_046020</name>
</gene>
<reference evidence="2 3" key="1">
    <citation type="submission" date="2021-08" db="EMBL/GenBank/DDBJ databases">
        <title>Draft Genome Sequence of Phanerochaete sordida strain YK-624.</title>
        <authorList>
            <person name="Mori T."/>
            <person name="Dohra H."/>
            <person name="Suzuki T."/>
            <person name="Kawagishi H."/>
            <person name="Hirai H."/>
        </authorList>
    </citation>
    <scope>NUCLEOTIDE SEQUENCE [LARGE SCALE GENOMIC DNA]</scope>
    <source>
        <strain evidence="2 3">YK-624</strain>
    </source>
</reference>
<evidence type="ECO:0000256" key="1">
    <source>
        <dbReference type="SAM" id="MobiDB-lite"/>
    </source>
</evidence>
<comment type="caution">
    <text evidence="2">The sequence shown here is derived from an EMBL/GenBank/DDBJ whole genome shotgun (WGS) entry which is preliminary data.</text>
</comment>
<protein>
    <submittedName>
        <fullName evidence="2">Uncharacterized protein</fullName>
    </submittedName>
</protein>
<keyword evidence="3" id="KW-1185">Reference proteome</keyword>
<evidence type="ECO:0000313" key="2">
    <source>
        <dbReference type="EMBL" id="GJE88519.1"/>
    </source>
</evidence>
<evidence type="ECO:0000313" key="3">
    <source>
        <dbReference type="Proteomes" id="UP000703269"/>
    </source>
</evidence>
<dbReference type="AlphaFoldDB" id="A0A9P3G6S9"/>